<feature type="compositionally biased region" description="Basic and acidic residues" evidence="1">
    <location>
        <begin position="141"/>
        <end position="156"/>
    </location>
</feature>
<dbReference type="InterPro" id="IPR008700">
    <property type="entry name" value="TypeIII_avirulence_cleave"/>
</dbReference>
<feature type="domain" description="RIN4 pathogenic type III effector avirulence factor Avr cleavage site" evidence="3">
    <location>
        <begin position="111"/>
        <end position="145"/>
    </location>
</feature>
<evidence type="ECO:0000256" key="1">
    <source>
        <dbReference type="SAM" id="MobiDB-lite"/>
    </source>
</evidence>
<dbReference type="InterPro" id="IPR040387">
    <property type="entry name" value="RIN4/NOI4"/>
</dbReference>
<dbReference type="GO" id="GO:0005886">
    <property type="term" value="C:plasma membrane"/>
    <property type="evidence" value="ECO:0007669"/>
    <property type="project" value="TreeGrafter"/>
</dbReference>
<accession>A0A2Z6MXV4</accession>
<keyword evidence="5" id="KW-1185">Reference proteome</keyword>
<feature type="transmembrane region" description="Helical" evidence="2">
    <location>
        <begin position="6"/>
        <end position="26"/>
    </location>
</feature>
<evidence type="ECO:0000256" key="2">
    <source>
        <dbReference type="SAM" id="Phobius"/>
    </source>
</evidence>
<feature type="region of interest" description="Disordered" evidence="1">
    <location>
        <begin position="141"/>
        <end position="160"/>
    </location>
</feature>
<reference evidence="5" key="1">
    <citation type="journal article" date="2017" name="Front. Plant Sci.">
        <title>Climate Clever Clovers: New Paradigm to Reduce the Environmental Footprint of Ruminants by Breeding Low Methanogenic Forages Utilizing Haplotype Variation.</title>
        <authorList>
            <person name="Kaur P."/>
            <person name="Appels R."/>
            <person name="Bayer P.E."/>
            <person name="Keeble-Gagnere G."/>
            <person name="Wang J."/>
            <person name="Hirakawa H."/>
            <person name="Shirasawa K."/>
            <person name="Vercoe P."/>
            <person name="Stefanova K."/>
            <person name="Durmic Z."/>
            <person name="Nichols P."/>
            <person name="Revell C."/>
            <person name="Isobe S.N."/>
            <person name="Edwards D."/>
            <person name="Erskine W."/>
        </authorList>
    </citation>
    <scope>NUCLEOTIDE SEQUENCE [LARGE SCALE GENOMIC DNA]</scope>
    <source>
        <strain evidence="5">cv. Daliak</strain>
    </source>
</reference>
<dbReference type="EMBL" id="DF973624">
    <property type="protein sequence ID" value="GAU36261.1"/>
    <property type="molecule type" value="Genomic_DNA"/>
</dbReference>
<evidence type="ECO:0000313" key="4">
    <source>
        <dbReference type="EMBL" id="GAU36261.1"/>
    </source>
</evidence>
<dbReference type="Proteomes" id="UP000242715">
    <property type="component" value="Unassembled WGS sequence"/>
</dbReference>
<dbReference type="PANTHER" id="PTHR33159">
    <property type="entry name" value="RPM1-INTERACTING PROTEIN 4 (RIN4) FAMILY PROTEIN"/>
    <property type="match status" value="1"/>
</dbReference>
<keyword evidence="2" id="KW-1133">Transmembrane helix</keyword>
<proteinExistence type="predicted"/>
<protein>
    <recommendedName>
        <fullName evidence="3">RIN4 pathogenic type III effector avirulence factor Avr cleavage site domain-containing protein</fullName>
    </recommendedName>
</protein>
<evidence type="ECO:0000313" key="5">
    <source>
        <dbReference type="Proteomes" id="UP000242715"/>
    </source>
</evidence>
<sequence>MGMVVVISLPFIFFCLILGFGCYFFGRARGRREVFTNPQVYGMPTPPPGAAAIANTFPSPPQPHSKPNFASNFWPARQQTDRQNHKSSFSPLPPPAHLFSSCSSPSPSMAEKGVPLPKFGEWDVNDPASAEGYTVIFNKARNEKKTGAKDSPPKDNRSKHKNQVVLGKPQHSAYLFVFAIDPHPLHPWWFHCFWFALETVDCALLYAVELLVLKVGFAAPHLQNHEKAFELNIIISGSLELH</sequence>
<dbReference type="AlphaFoldDB" id="A0A2Z6MXV4"/>
<name>A0A2Z6MXV4_TRISU</name>
<gene>
    <name evidence="4" type="ORF">TSUD_255160</name>
</gene>
<keyword evidence="2" id="KW-0472">Membrane</keyword>
<keyword evidence="2" id="KW-0812">Transmembrane</keyword>
<organism evidence="4 5">
    <name type="scientific">Trifolium subterraneum</name>
    <name type="common">Subterranean clover</name>
    <dbReference type="NCBI Taxonomy" id="3900"/>
    <lineage>
        <taxon>Eukaryota</taxon>
        <taxon>Viridiplantae</taxon>
        <taxon>Streptophyta</taxon>
        <taxon>Embryophyta</taxon>
        <taxon>Tracheophyta</taxon>
        <taxon>Spermatophyta</taxon>
        <taxon>Magnoliopsida</taxon>
        <taxon>eudicotyledons</taxon>
        <taxon>Gunneridae</taxon>
        <taxon>Pentapetalae</taxon>
        <taxon>rosids</taxon>
        <taxon>fabids</taxon>
        <taxon>Fabales</taxon>
        <taxon>Fabaceae</taxon>
        <taxon>Papilionoideae</taxon>
        <taxon>50 kb inversion clade</taxon>
        <taxon>NPAAA clade</taxon>
        <taxon>Hologalegina</taxon>
        <taxon>IRL clade</taxon>
        <taxon>Trifolieae</taxon>
        <taxon>Trifolium</taxon>
    </lineage>
</organism>
<evidence type="ECO:0000259" key="3">
    <source>
        <dbReference type="Pfam" id="PF05627"/>
    </source>
</evidence>
<dbReference type="PANTHER" id="PTHR33159:SF92">
    <property type="entry name" value="RIN4 PATHOGENIC TYPE III EFFECTOR AVIRULENCE FACTOR AVR CLEAVAGE SITE DOMAIN-CONTAINING PROTEIN"/>
    <property type="match status" value="1"/>
</dbReference>
<dbReference type="Pfam" id="PF05627">
    <property type="entry name" value="AvrRpt-cleavage"/>
    <property type="match status" value="1"/>
</dbReference>
<dbReference type="OrthoDB" id="767900at2759"/>